<dbReference type="InterPro" id="IPR036812">
    <property type="entry name" value="NAD(P)_OxRdtase_dom_sf"/>
</dbReference>
<evidence type="ECO:0000256" key="1">
    <source>
        <dbReference type="ARBA" id="ARBA00023002"/>
    </source>
</evidence>
<sequence>MSTTITIAPNSARPLTVNRLGYGTMRLTGPGIWGEPADRPQALEILKTAVASGVNFIDTADYYGDDVTNRLIAEALYPYADDLVICTKVGGARKPDKSWIPFNTPENVRTSIDNNLRTLRQEQIQLVHFRVMPGAAVPFAESMGAMYELQREGKILHVGVSNVNPEELTAALQMGQVASVENMYGYAQRTTLTDGHGETRGGEVLPLCEQHGIPLVPFFSLVHGLPNAGNKLTEMARQRGVSEAQLNIAWLLHKSPMLLPIPGTSSLVHLRENLAAADIKLSAEDMAYLG</sequence>
<dbReference type="InterPro" id="IPR023210">
    <property type="entry name" value="NADP_OxRdtase_dom"/>
</dbReference>
<keyword evidence="4" id="KW-1185">Reference proteome</keyword>
<dbReference type="PANTHER" id="PTHR43625:SF40">
    <property type="entry name" value="ALDO-KETO REDUCTASE YAKC [NADP(+)]"/>
    <property type="match status" value="1"/>
</dbReference>
<dbReference type="InterPro" id="IPR050791">
    <property type="entry name" value="Aldo-Keto_reductase"/>
</dbReference>
<name>A0ABS8AKG0_9BACT</name>
<dbReference type="RefSeq" id="WP_226170657.1">
    <property type="nucleotide sequence ID" value="NZ_JAJADR010000001.1"/>
</dbReference>
<dbReference type="SUPFAM" id="SSF51430">
    <property type="entry name" value="NAD(P)-linked oxidoreductase"/>
    <property type="match status" value="1"/>
</dbReference>
<gene>
    <name evidence="3" type="ORF">LGH74_01210</name>
</gene>
<proteinExistence type="predicted"/>
<dbReference type="Pfam" id="PF00248">
    <property type="entry name" value="Aldo_ket_red"/>
    <property type="match status" value="1"/>
</dbReference>
<comment type="caution">
    <text evidence="3">The sequence shown here is derived from an EMBL/GenBank/DDBJ whole genome shotgun (WGS) entry which is preliminary data.</text>
</comment>
<dbReference type="CDD" id="cd19088">
    <property type="entry name" value="AKR_AKR13B1"/>
    <property type="match status" value="1"/>
</dbReference>
<keyword evidence="1" id="KW-0560">Oxidoreductase</keyword>
<organism evidence="3 4">
    <name type="scientific">Hymenobacter lucidus</name>
    <dbReference type="NCBI Taxonomy" id="2880930"/>
    <lineage>
        <taxon>Bacteria</taxon>
        <taxon>Pseudomonadati</taxon>
        <taxon>Bacteroidota</taxon>
        <taxon>Cytophagia</taxon>
        <taxon>Cytophagales</taxon>
        <taxon>Hymenobacteraceae</taxon>
        <taxon>Hymenobacter</taxon>
    </lineage>
</organism>
<evidence type="ECO:0000313" key="4">
    <source>
        <dbReference type="Proteomes" id="UP001165296"/>
    </source>
</evidence>
<dbReference type="Proteomes" id="UP001165296">
    <property type="component" value="Unassembled WGS sequence"/>
</dbReference>
<dbReference type="Gene3D" id="3.20.20.100">
    <property type="entry name" value="NADP-dependent oxidoreductase domain"/>
    <property type="match status" value="1"/>
</dbReference>
<accession>A0ABS8AKG0</accession>
<reference evidence="3" key="1">
    <citation type="submission" date="2021-10" db="EMBL/GenBank/DDBJ databases">
        <authorList>
            <person name="Dean J.D."/>
            <person name="Kim M.K."/>
            <person name="Newey C.N."/>
            <person name="Stoker T.S."/>
            <person name="Thompson D.W."/>
            <person name="Grose J.H."/>
        </authorList>
    </citation>
    <scope>NUCLEOTIDE SEQUENCE</scope>
    <source>
        <strain evidence="3">BT178</strain>
    </source>
</reference>
<dbReference type="EMBL" id="JAJADR010000001">
    <property type="protein sequence ID" value="MCB2406582.1"/>
    <property type="molecule type" value="Genomic_DNA"/>
</dbReference>
<feature type="domain" description="NADP-dependent oxidoreductase" evidence="2">
    <location>
        <begin position="19"/>
        <end position="289"/>
    </location>
</feature>
<evidence type="ECO:0000259" key="2">
    <source>
        <dbReference type="Pfam" id="PF00248"/>
    </source>
</evidence>
<protein>
    <submittedName>
        <fullName evidence="3">Aldo/keto reductase</fullName>
    </submittedName>
</protein>
<dbReference type="PANTHER" id="PTHR43625">
    <property type="entry name" value="AFLATOXIN B1 ALDEHYDE REDUCTASE"/>
    <property type="match status" value="1"/>
</dbReference>
<evidence type="ECO:0000313" key="3">
    <source>
        <dbReference type="EMBL" id="MCB2406582.1"/>
    </source>
</evidence>